<keyword evidence="3" id="KW-1185">Reference proteome</keyword>
<gene>
    <name evidence="2" type="ORF">NDU88_003456</name>
</gene>
<evidence type="ECO:0000313" key="2">
    <source>
        <dbReference type="EMBL" id="KAJ1090323.1"/>
    </source>
</evidence>
<reference evidence="2" key="1">
    <citation type="journal article" date="2022" name="bioRxiv">
        <title>Sequencing and chromosome-scale assembly of the giantPleurodeles waltlgenome.</title>
        <authorList>
            <person name="Brown T."/>
            <person name="Elewa A."/>
            <person name="Iarovenko S."/>
            <person name="Subramanian E."/>
            <person name="Araus A.J."/>
            <person name="Petzold A."/>
            <person name="Susuki M."/>
            <person name="Suzuki K.-i.T."/>
            <person name="Hayashi T."/>
            <person name="Toyoda A."/>
            <person name="Oliveira C."/>
            <person name="Osipova E."/>
            <person name="Leigh N.D."/>
            <person name="Simon A."/>
            <person name="Yun M.H."/>
        </authorList>
    </citation>
    <scope>NUCLEOTIDE SEQUENCE</scope>
    <source>
        <strain evidence="2">20211129_DDA</strain>
        <tissue evidence="2">Liver</tissue>
    </source>
</reference>
<protein>
    <submittedName>
        <fullName evidence="2">Uncharacterized protein</fullName>
    </submittedName>
</protein>
<dbReference type="Proteomes" id="UP001066276">
    <property type="component" value="Chromosome 11"/>
</dbReference>
<proteinExistence type="predicted"/>
<name>A0AAV7LH10_PLEWA</name>
<dbReference type="AlphaFoldDB" id="A0AAV7LH10"/>
<evidence type="ECO:0000313" key="3">
    <source>
        <dbReference type="Proteomes" id="UP001066276"/>
    </source>
</evidence>
<dbReference type="EMBL" id="JANPWB010000015">
    <property type="protein sequence ID" value="KAJ1090323.1"/>
    <property type="molecule type" value="Genomic_DNA"/>
</dbReference>
<accession>A0AAV7LH10</accession>
<comment type="caution">
    <text evidence="2">The sequence shown here is derived from an EMBL/GenBank/DDBJ whole genome shotgun (WGS) entry which is preliminary data.</text>
</comment>
<organism evidence="2 3">
    <name type="scientific">Pleurodeles waltl</name>
    <name type="common">Iberian ribbed newt</name>
    <dbReference type="NCBI Taxonomy" id="8319"/>
    <lineage>
        <taxon>Eukaryota</taxon>
        <taxon>Metazoa</taxon>
        <taxon>Chordata</taxon>
        <taxon>Craniata</taxon>
        <taxon>Vertebrata</taxon>
        <taxon>Euteleostomi</taxon>
        <taxon>Amphibia</taxon>
        <taxon>Batrachia</taxon>
        <taxon>Caudata</taxon>
        <taxon>Salamandroidea</taxon>
        <taxon>Salamandridae</taxon>
        <taxon>Pleurodelinae</taxon>
        <taxon>Pleurodeles</taxon>
    </lineage>
</organism>
<sequence length="153" mass="17431">MEPGSEKGPDMPAEEEQDLRQIFWTMQQSLTQIAGKTDSFSYRIDRMTERLDKHAKRLDQLERRVSEVEDGQTQLTASHVKINKEVHTLHLKVDDLEARVTLDREALLDYLTHIDMPQLTDEDRAVLMAPLTLEEMDGALRGMAEGKAPALMG</sequence>
<evidence type="ECO:0000256" key="1">
    <source>
        <dbReference type="SAM" id="Coils"/>
    </source>
</evidence>
<feature type="coiled-coil region" evidence="1">
    <location>
        <begin position="44"/>
        <end position="71"/>
    </location>
</feature>
<dbReference type="Gene3D" id="1.20.5.340">
    <property type="match status" value="1"/>
</dbReference>
<keyword evidence="1" id="KW-0175">Coiled coil</keyword>